<sequence>MPKGYVIARVTVTNPEAYAEYAKGATEAIRQYGGRPLVRGGAYEALEGEARPRNVVIEFDSVEQARRYYRSPEYQAAKAKREGACIAEFVLVEGAE</sequence>
<dbReference type="PANTHER" id="PTHR41521">
    <property type="match status" value="1"/>
</dbReference>
<dbReference type="KEGG" id="mico:GDR74_15840"/>
<dbReference type="EMBL" id="CP045423">
    <property type="protein sequence ID" value="QFU17565.1"/>
    <property type="molecule type" value="Genomic_DNA"/>
</dbReference>
<dbReference type="RefSeq" id="WP_152587199.1">
    <property type="nucleotide sequence ID" value="NZ_CP045423.1"/>
</dbReference>
<dbReference type="InterPro" id="IPR011008">
    <property type="entry name" value="Dimeric_a/b-barrel"/>
</dbReference>
<evidence type="ECO:0000313" key="3">
    <source>
        <dbReference type="Proteomes" id="UP000325614"/>
    </source>
</evidence>
<dbReference type="PANTHER" id="PTHR41521:SF4">
    <property type="entry name" value="BLR0684 PROTEIN"/>
    <property type="match status" value="1"/>
</dbReference>
<organism evidence="2 3">
    <name type="scientific">Microvirga thermotolerans</name>
    <dbReference type="NCBI Taxonomy" id="2651334"/>
    <lineage>
        <taxon>Bacteria</taxon>
        <taxon>Pseudomonadati</taxon>
        <taxon>Pseudomonadota</taxon>
        <taxon>Alphaproteobacteria</taxon>
        <taxon>Hyphomicrobiales</taxon>
        <taxon>Methylobacteriaceae</taxon>
        <taxon>Microvirga</taxon>
    </lineage>
</organism>
<proteinExistence type="predicted"/>
<reference evidence="2 3" key="1">
    <citation type="submission" date="2019-10" db="EMBL/GenBank/DDBJ databases">
        <title>Isolation, Identification of Microvirga thermotolerans HR1, a novel thermophilic bacterium and Comparative Genomics of the genus Microvirga.</title>
        <authorList>
            <person name="Li J."/>
            <person name="Zhang W."/>
            <person name="Lin M."/>
            <person name="Wang J."/>
        </authorList>
    </citation>
    <scope>NUCLEOTIDE SEQUENCE [LARGE SCALE GENOMIC DNA]</scope>
    <source>
        <strain evidence="2 3">HR1</strain>
    </source>
</reference>
<evidence type="ECO:0000259" key="1">
    <source>
        <dbReference type="Pfam" id="PF07045"/>
    </source>
</evidence>
<evidence type="ECO:0000313" key="2">
    <source>
        <dbReference type="EMBL" id="QFU17565.1"/>
    </source>
</evidence>
<protein>
    <submittedName>
        <fullName evidence="2">DUF1330 domain-containing protein</fullName>
    </submittedName>
</protein>
<name>A0A5P9K1S5_9HYPH</name>
<feature type="domain" description="DUF1330" evidence="1">
    <location>
        <begin position="3"/>
        <end position="94"/>
    </location>
</feature>
<accession>A0A5P9K1S5</accession>
<dbReference type="SUPFAM" id="SSF54909">
    <property type="entry name" value="Dimeric alpha+beta barrel"/>
    <property type="match status" value="1"/>
</dbReference>
<dbReference type="InterPro" id="IPR010753">
    <property type="entry name" value="DUF1330"/>
</dbReference>
<gene>
    <name evidence="2" type="ORF">GDR74_15840</name>
</gene>
<dbReference type="Proteomes" id="UP000325614">
    <property type="component" value="Chromosome"/>
</dbReference>
<dbReference type="Pfam" id="PF07045">
    <property type="entry name" value="DUF1330"/>
    <property type="match status" value="1"/>
</dbReference>
<dbReference type="Gene3D" id="3.30.70.100">
    <property type="match status" value="1"/>
</dbReference>
<keyword evidence="3" id="KW-1185">Reference proteome</keyword>
<dbReference type="AlphaFoldDB" id="A0A5P9K1S5"/>